<dbReference type="Gene3D" id="2.70.98.10">
    <property type="match status" value="1"/>
</dbReference>
<dbReference type="InterPro" id="IPR011013">
    <property type="entry name" value="Gal_mutarotase_sf_dom"/>
</dbReference>
<evidence type="ECO:0000313" key="22">
    <source>
        <dbReference type="Proteomes" id="UP000294876"/>
    </source>
</evidence>
<dbReference type="SUPFAM" id="SSF81296">
    <property type="entry name" value="E set domains"/>
    <property type="match status" value="1"/>
</dbReference>
<comment type="subcellular location">
    <subcellularLocation>
        <location evidence="2 8">Periplasm</location>
    </subcellularLocation>
</comment>
<reference evidence="18 19" key="1">
    <citation type="submission" date="2018-06" db="EMBL/GenBank/DDBJ databases">
        <authorList>
            <consortium name="Pathogen Informatics"/>
            <person name="Doyle S."/>
        </authorList>
    </citation>
    <scope>NUCLEOTIDE SEQUENCE [LARGE SCALE GENOMIC DNA]</scope>
    <source>
        <strain evidence="13 19">NCTC204</strain>
        <strain evidence="12 18">NCTC8849</strain>
    </source>
</reference>
<evidence type="ECO:0000313" key="18">
    <source>
        <dbReference type="Proteomes" id="UP000254799"/>
    </source>
</evidence>
<dbReference type="PANTHER" id="PTHR30504:SF3">
    <property type="entry name" value="GLUCANS BIOSYNTHESIS PROTEIN D"/>
    <property type="match status" value="1"/>
</dbReference>
<reference evidence="15 21" key="2">
    <citation type="submission" date="2018-10" db="EMBL/GenBank/DDBJ databases">
        <authorList>
            <person name="Noll B N."/>
        </authorList>
    </citation>
    <scope>NUCLEOTIDE SEQUENCE [LARGE SCALE GENOMIC DNA]</scope>
    <source>
        <strain evidence="15">Kpneu006</strain>
    </source>
</reference>
<evidence type="ECO:0000256" key="8">
    <source>
        <dbReference type="HAMAP-Rule" id="MF_01068"/>
    </source>
</evidence>
<keyword evidence="9" id="KW-0812">Transmembrane</keyword>
<dbReference type="Proteomes" id="UP000077826">
    <property type="component" value="Unassembled WGS sequence"/>
</dbReference>
<keyword evidence="7 8" id="KW-0574">Periplasm</keyword>
<comment type="function">
    <text evidence="1 8">Probably involved in the control of the structural glucose backbone of osmoregulated periplasmic glucans (OPGs).</text>
</comment>
<evidence type="ECO:0000313" key="15">
    <source>
        <dbReference type="EMBL" id="VCV79849.1"/>
    </source>
</evidence>
<evidence type="ECO:0000313" key="14">
    <source>
        <dbReference type="EMBL" id="SWT06176.1"/>
    </source>
</evidence>
<comment type="pathway">
    <text evidence="3 8">Glycan metabolism; osmoregulated periplasmic glucan (OPG) biosynthesis.</text>
</comment>
<evidence type="ECO:0000313" key="12">
    <source>
        <dbReference type="EMBL" id="STT54760.1"/>
    </source>
</evidence>
<accession>A0A331HC82</accession>
<dbReference type="AlphaFoldDB" id="A0A331HC82"/>
<dbReference type="PIRSF" id="PIRSF006281">
    <property type="entry name" value="MdoG"/>
    <property type="match status" value="1"/>
</dbReference>
<dbReference type="GO" id="GO:0051274">
    <property type="term" value="P:beta-glucan biosynthetic process"/>
    <property type="evidence" value="ECO:0007669"/>
    <property type="project" value="TreeGrafter"/>
</dbReference>
<keyword evidence="9" id="KW-0472">Membrane</keyword>
<evidence type="ECO:0000256" key="9">
    <source>
        <dbReference type="SAM" id="Phobius"/>
    </source>
</evidence>
<dbReference type="Proteomes" id="UP000258798">
    <property type="component" value="Unassembled WGS sequence"/>
</dbReference>
<dbReference type="GO" id="GO:0003824">
    <property type="term" value="F:catalytic activity"/>
    <property type="evidence" value="ECO:0007669"/>
    <property type="project" value="InterPro"/>
</dbReference>
<dbReference type="InterPro" id="IPR007444">
    <property type="entry name" value="Glucan_biosyn_MdoG_C"/>
</dbReference>
<keyword evidence="9" id="KW-1133">Transmembrane helix</keyword>
<evidence type="ECO:0000259" key="10">
    <source>
        <dbReference type="Pfam" id="PF04349"/>
    </source>
</evidence>
<dbReference type="EMBL" id="UGLC01000002">
    <property type="protein sequence ID" value="STT54760.1"/>
    <property type="molecule type" value="Genomic_DNA"/>
</dbReference>
<organism evidence="13 19">
    <name type="scientific">Klebsiella pneumoniae</name>
    <dbReference type="NCBI Taxonomy" id="573"/>
    <lineage>
        <taxon>Bacteria</taxon>
        <taxon>Pseudomonadati</taxon>
        <taxon>Pseudomonadota</taxon>
        <taxon>Gammaproteobacteria</taxon>
        <taxon>Enterobacterales</taxon>
        <taxon>Enterobacteriaceae</taxon>
        <taxon>Klebsiella/Raoultella group</taxon>
        <taxon>Klebsiella</taxon>
        <taxon>Klebsiella pneumoniae complex</taxon>
    </lineage>
</organism>
<evidence type="ECO:0000256" key="2">
    <source>
        <dbReference type="ARBA" id="ARBA00004418"/>
    </source>
</evidence>
<dbReference type="EMBL" id="UJRG01000001">
    <property type="protein sequence ID" value="SWT06176.1"/>
    <property type="molecule type" value="Genomic_DNA"/>
</dbReference>
<feature type="domain" description="Glucan biosynthesis periplasmic MdoG C-terminal" evidence="10">
    <location>
        <begin position="108"/>
        <end position="597"/>
    </location>
</feature>
<dbReference type="HAMAP" id="MF_01068">
    <property type="entry name" value="MdoD_OpgD"/>
    <property type="match status" value="1"/>
</dbReference>
<dbReference type="PANTHER" id="PTHR30504">
    <property type="entry name" value="GLUCANS BIOSYNTHESIS PROTEIN"/>
    <property type="match status" value="1"/>
</dbReference>
<dbReference type="EMBL" id="UWVH01000001">
    <property type="protein sequence ID" value="VCV79849.1"/>
    <property type="molecule type" value="Genomic_DNA"/>
</dbReference>
<dbReference type="GO" id="GO:0030246">
    <property type="term" value="F:carbohydrate binding"/>
    <property type="evidence" value="ECO:0007669"/>
    <property type="project" value="InterPro"/>
</dbReference>
<proteinExistence type="inferred from homology"/>
<reference evidence="16 22" key="3">
    <citation type="submission" date="2019-03" db="EMBL/GenBank/DDBJ databases">
        <authorList>
            <consortium name="Pathogen Informatics"/>
        </authorList>
    </citation>
    <scope>NUCLEOTIDE SEQUENCE [LARGE SCALE GENOMIC DNA]</scope>
    <source>
        <strain evidence="16 22">5012STDY7312589</strain>
        <strain evidence="14 20">EuSCAPE_TR125</strain>
        <strain evidence="17">k480</strain>
        <strain evidence="11">K480</strain>
    </source>
</reference>
<dbReference type="Proteomes" id="UP000294876">
    <property type="component" value="Unassembled WGS sequence"/>
</dbReference>
<dbReference type="InterPro" id="IPR014718">
    <property type="entry name" value="GH-type_carb-bd"/>
</dbReference>
<dbReference type="EMBL" id="FLDK01000002">
    <property type="protein sequence ID" value="SBG97189.1"/>
    <property type="molecule type" value="Genomic_DNA"/>
</dbReference>
<evidence type="ECO:0000256" key="6">
    <source>
        <dbReference type="ARBA" id="ARBA00022729"/>
    </source>
</evidence>
<dbReference type="InterPro" id="IPR023724">
    <property type="entry name" value="Glucan_biosyn_MdoD"/>
</dbReference>
<accession>A0A4V0GWM4</accession>
<dbReference type="Proteomes" id="UP000269921">
    <property type="component" value="Unassembled WGS sequence"/>
</dbReference>
<dbReference type="UniPathway" id="UPA00637"/>
<dbReference type="Proteomes" id="UP000254799">
    <property type="component" value="Unassembled WGS sequence"/>
</dbReference>
<evidence type="ECO:0000256" key="5">
    <source>
        <dbReference type="ARBA" id="ARBA00015372"/>
    </source>
</evidence>
<name>A0A331HC82_KLEPN</name>
<evidence type="ECO:0000256" key="1">
    <source>
        <dbReference type="ARBA" id="ARBA00003985"/>
    </source>
</evidence>
<evidence type="ECO:0000256" key="4">
    <source>
        <dbReference type="ARBA" id="ARBA00009284"/>
    </source>
</evidence>
<dbReference type="FunFam" id="2.60.40.10:FF:000379">
    <property type="entry name" value="Glucans biosynthesis protein D"/>
    <property type="match status" value="1"/>
</dbReference>
<evidence type="ECO:0000313" key="13">
    <source>
        <dbReference type="EMBL" id="STV27895.1"/>
    </source>
</evidence>
<evidence type="ECO:0000256" key="3">
    <source>
        <dbReference type="ARBA" id="ARBA00005001"/>
    </source>
</evidence>
<dbReference type="EMBL" id="CAAGWG010000006">
    <property type="protein sequence ID" value="VGD03758.1"/>
    <property type="molecule type" value="Genomic_DNA"/>
</dbReference>
<dbReference type="SUPFAM" id="SSF74650">
    <property type="entry name" value="Galactose mutarotase-like"/>
    <property type="match status" value="1"/>
</dbReference>
<evidence type="ECO:0000313" key="16">
    <source>
        <dbReference type="EMBL" id="VGD03758.1"/>
    </source>
</evidence>
<gene>
    <name evidence="8 13" type="primary">mdoD</name>
    <name evidence="8" type="synonym">opgD</name>
    <name evidence="15" type="ORF">BANRA_04222</name>
    <name evidence="13" type="ORF">NCTC204_05173</name>
    <name evidence="12" type="ORF">NCTC8849_03350</name>
    <name evidence="16" type="ORF">SAMEA104567804_02357</name>
    <name evidence="11" type="ORF">SAMEA2273558_01127</name>
    <name evidence="14" type="ORF">SAMEA3729652_00383</name>
</gene>
<evidence type="ECO:0000313" key="19">
    <source>
        <dbReference type="Proteomes" id="UP000255192"/>
    </source>
</evidence>
<dbReference type="InterPro" id="IPR006311">
    <property type="entry name" value="TAT_signal"/>
</dbReference>
<comment type="similarity">
    <text evidence="4 8">Belongs to the OpgD/OpgG family.</text>
</comment>
<feature type="transmembrane region" description="Helical" evidence="9">
    <location>
        <begin position="12"/>
        <end position="32"/>
    </location>
</feature>
<sequence>MPRLHVRGNEKNRLFLWTGLFYLFSAGNNWIINRFCLEWAEIITQRDDALRINSPVQKDAFSGMNRRRFLKSSMAVAAVCGTSGVASLFSQAAFAEDAGIADGQTRRFDYAVLQAMAHDLARQPWGGAPRDLPPTLANLTPQAYNSIQYDANHSLWNNIEERKLDIQFFHVGMGFRRRVRMFSLDASTQQAREIHFRPELFKYNDAGVDTRQLEGQSDLGFAGFRVFKAPELARRDIVAFLGASYFRAVDSTYQYGLSARGLAVDTFTDTPEEFPDFTSFWFETVKGDATVFTVYALLDSPSITGAYKFTIHCQDTQVIMDVENHLYARKDIKQLGIAPMTSMFSCGNNERRMCDTIHPQIHDSDRLSMWLGNGEWVCRPLNNPQKLQFNAFQDKNPRGFGLLQLDRDFSHYQDVMGWYNKRPSLWVEPRNQWGKGAVSLMEIPTTGETLDNIVCFWQPEKAVKAGDELDFRYRLYWSAQPPVSTPLARVLATRTGMGGFPEGWAPGEHYPDKWARRFAIDFVGGDLKAAAPRGIEPVITLSSGEAKQIEILYVEPFDGYRILFDWYPTTDSTDPVEMRLFLRCQGEAISETWLYQYFPPAADKRNYVDDRIMK</sequence>
<dbReference type="GO" id="GO:0030288">
    <property type="term" value="C:outer membrane-bounded periplasmic space"/>
    <property type="evidence" value="ECO:0007669"/>
    <property type="project" value="TreeGrafter"/>
</dbReference>
<comment type="PTM">
    <text evidence="8">Predicted to be exported by the Tat system. The position of the signal peptide cleavage has not been experimentally proven.</text>
</comment>
<dbReference type="Proteomes" id="UP000255192">
    <property type="component" value="Unassembled WGS sequence"/>
</dbReference>
<dbReference type="InterPro" id="IPR014438">
    <property type="entry name" value="Glucan_biosyn_MdoG/MdoD"/>
</dbReference>
<dbReference type="EMBL" id="UGMD01000002">
    <property type="protein sequence ID" value="STV27895.1"/>
    <property type="molecule type" value="Genomic_DNA"/>
</dbReference>
<dbReference type="Gene3D" id="2.60.40.10">
    <property type="entry name" value="Immunoglobulins"/>
    <property type="match status" value="1"/>
</dbReference>
<evidence type="ECO:0000256" key="7">
    <source>
        <dbReference type="ARBA" id="ARBA00022764"/>
    </source>
</evidence>
<protein>
    <recommendedName>
        <fullName evidence="5 8">Glucans biosynthesis protein D</fullName>
    </recommendedName>
</protein>
<keyword evidence="6 8" id="KW-0732">Signal</keyword>
<dbReference type="InterPro" id="IPR013783">
    <property type="entry name" value="Ig-like_fold"/>
</dbReference>
<evidence type="ECO:0000313" key="20">
    <source>
        <dbReference type="Proteomes" id="UP000258798"/>
    </source>
</evidence>
<dbReference type="PROSITE" id="PS51318">
    <property type="entry name" value="TAT"/>
    <property type="match status" value="1"/>
</dbReference>
<evidence type="ECO:0000313" key="11">
    <source>
        <dbReference type="EMBL" id="SBG97189.1"/>
    </source>
</evidence>
<dbReference type="InterPro" id="IPR014756">
    <property type="entry name" value="Ig_E-set"/>
</dbReference>
<evidence type="ECO:0000313" key="17">
    <source>
        <dbReference type="Proteomes" id="UP000077826"/>
    </source>
</evidence>
<evidence type="ECO:0000313" key="21">
    <source>
        <dbReference type="Proteomes" id="UP000269921"/>
    </source>
</evidence>
<dbReference type="Pfam" id="PF04349">
    <property type="entry name" value="MdoG"/>
    <property type="match status" value="1"/>
</dbReference>